<reference evidence="2 3" key="1">
    <citation type="submission" date="2020-02" db="EMBL/GenBank/DDBJ databases">
        <title>Draft genome sequence of Haematococcus lacustris strain NIES-144.</title>
        <authorList>
            <person name="Morimoto D."/>
            <person name="Nakagawa S."/>
            <person name="Yoshida T."/>
            <person name="Sawayama S."/>
        </authorList>
    </citation>
    <scope>NUCLEOTIDE SEQUENCE [LARGE SCALE GENOMIC DNA]</scope>
    <source>
        <strain evidence="2 3">NIES-144</strain>
    </source>
</reference>
<evidence type="ECO:0000256" key="1">
    <source>
        <dbReference type="SAM" id="MobiDB-lite"/>
    </source>
</evidence>
<feature type="compositionally biased region" description="Basic residues" evidence="1">
    <location>
        <begin position="12"/>
        <end position="21"/>
    </location>
</feature>
<proteinExistence type="predicted"/>
<dbReference type="Proteomes" id="UP000485058">
    <property type="component" value="Unassembled WGS sequence"/>
</dbReference>
<keyword evidence="3" id="KW-1185">Reference proteome</keyword>
<feature type="region of interest" description="Disordered" evidence="1">
    <location>
        <begin position="1"/>
        <end position="21"/>
    </location>
</feature>
<sequence length="80" mass="8784">MLGPSLLASRSHCPRAQHPRHQHACRAAQSLQAVTVKSELLAGIEALGVQALLPGSPEAKQRLDMLIEQLQQSSDTRRYM</sequence>
<name>A0A699ZQM1_HAELA</name>
<evidence type="ECO:0000313" key="3">
    <source>
        <dbReference type="Proteomes" id="UP000485058"/>
    </source>
</evidence>
<accession>A0A699ZQM1</accession>
<organism evidence="2 3">
    <name type="scientific">Haematococcus lacustris</name>
    <name type="common">Green alga</name>
    <name type="synonym">Haematococcus pluvialis</name>
    <dbReference type="NCBI Taxonomy" id="44745"/>
    <lineage>
        <taxon>Eukaryota</taxon>
        <taxon>Viridiplantae</taxon>
        <taxon>Chlorophyta</taxon>
        <taxon>core chlorophytes</taxon>
        <taxon>Chlorophyceae</taxon>
        <taxon>CS clade</taxon>
        <taxon>Chlamydomonadales</taxon>
        <taxon>Haematococcaceae</taxon>
        <taxon>Haematococcus</taxon>
    </lineage>
</organism>
<dbReference type="AlphaFoldDB" id="A0A699ZQM1"/>
<dbReference type="EMBL" id="BLLF01002280">
    <property type="protein sequence ID" value="GFH23470.1"/>
    <property type="molecule type" value="Genomic_DNA"/>
</dbReference>
<protein>
    <submittedName>
        <fullName evidence="2">Uncharacterized protein</fullName>
    </submittedName>
</protein>
<evidence type="ECO:0000313" key="2">
    <source>
        <dbReference type="EMBL" id="GFH23470.1"/>
    </source>
</evidence>
<comment type="caution">
    <text evidence="2">The sequence shown here is derived from an EMBL/GenBank/DDBJ whole genome shotgun (WGS) entry which is preliminary data.</text>
</comment>
<gene>
    <name evidence="2" type="ORF">HaLaN_21085</name>
</gene>
<feature type="non-terminal residue" evidence="2">
    <location>
        <position position="1"/>
    </location>
</feature>